<dbReference type="InterPro" id="IPR008271">
    <property type="entry name" value="Ser/Thr_kinase_AS"/>
</dbReference>
<dbReference type="SMART" id="SM00220">
    <property type="entry name" value="S_TKc"/>
    <property type="match status" value="1"/>
</dbReference>
<proteinExistence type="predicted"/>
<dbReference type="EMBL" id="LVYI01000002">
    <property type="protein sequence ID" value="OAP63746.1"/>
    <property type="molecule type" value="Genomic_DNA"/>
</dbReference>
<dbReference type="GO" id="GO:0044773">
    <property type="term" value="P:mitotic DNA damage checkpoint signaling"/>
    <property type="evidence" value="ECO:0007669"/>
    <property type="project" value="TreeGrafter"/>
</dbReference>
<dbReference type="PROSITE" id="PS50011">
    <property type="entry name" value="PROTEIN_KINASE_DOM"/>
    <property type="match status" value="1"/>
</dbReference>
<dbReference type="GeneID" id="30007143"/>
<dbReference type="GO" id="GO:0005634">
    <property type="term" value="C:nucleus"/>
    <property type="evidence" value="ECO:0007669"/>
    <property type="project" value="TreeGrafter"/>
</dbReference>
<feature type="domain" description="Protein kinase" evidence="2">
    <location>
        <begin position="36"/>
        <end position="359"/>
    </location>
</feature>
<dbReference type="STRING" id="1367422.A0A178ZWG8"/>
<evidence type="ECO:0000256" key="1">
    <source>
        <dbReference type="SAM" id="MobiDB-lite"/>
    </source>
</evidence>
<dbReference type="GO" id="GO:0005524">
    <property type="term" value="F:ATP binding"/>
    <property type="evidence" value="ECO:0007669"/>
    <property type="project" value="InterPro"/>
</dbReference>
<keyword evidence="4" id="KW-1185">Reference proteome</keyword>
<dbReference type="GO" id="GO:0004674">
    <property type="term" value="F:protein serine/threonine kinase activity"/>
    <property type="evidence" value="ECO:0007669"/>
    <property type="project" value="TreeGrafter"/>
</dbReference>
<name>A0A178ZWG8_9EURO</name>
<dbReference type="AlphaFoldDB" id="A0A178ZWG8"/>
<sequence>MDSVGVARIILHSNLHCDFDQVRSGFASITETERWLHRSKSRPSVHAGSAYVTQCRLKPEHAASTGFGYAFAVKRLLSIDAELGSEEAEIMKLLRFPHISALLGTFEDLQLFHIISYPAGCCDLGDFMHCISENLKGRLWEFRSDLPHKPKPEKMTQQQEEREKLYNWIFALDVACQLRMLQRYFLCLCQALRFLHETGVRHRDIKPENIIIDIHGNVLFTDFGISRKYDKEKNPNLASDNKSTAMTRKYQPPEVYKGMDRELRSDVWSLGCVFVEMLTLLYDISLDELNHKCLGNLGEYCNAIDELQAWVTKLGNQEPHKALKDEGVARCLTTVRNMLHIEIGQRPLSTTLWKSFDFPRQGRCPDCHPEEDSAWLKHASTDQLKDRDLARNKTKEIQKLNNDLGQQSQAEQQASQPLSQPASTQLHESSDDTPRRRSISGVLKNTGENRLRERGKSPHFHVHFSPGIGDHGGVGESPPHSIAGTVRGAGASRPGGPAVARNALRFVPEGDSPSFHLPTSQRELLGIRATSERCRVPDLSGPAGPVRSENSGLAGTLPTLNTGPASPDMSGFKSDQPLVLLDIYVNYLSQAWPHVTYGDISSCSTEDYIERLLVSEDTDQYEILFKASVVAAFDLSDWSAARKKLALDYGIFVLVKAVDRGVKISLRAGKGPARSRIADNV</sequence>
<reference evidence="3 4" key="1">
    <citation type="submission" date="2016-04" db="EMBL/GenBank/DDBJ databases">
        <title>Draft genome of Fonsecaea erecta CBS 125763.</title>
        <authorList>
            <person name="Weiss V.A."/>
            <person name="Vicente V.A."/>
            <person name="Raittz R.T."/>
            <person name="Moreno L.F."/>
            <person name="De Souza E.M."/>
            <person name="Pedrosa F.O."/>
            <person name="Steffens M.B."/>
            <person name="Faoro H."/>
            <person name="Tadra-Sfeir M.Z."/>
            <person name="Najafzadeh M.J."/>
            <person name="Felipe M.S."/>
            <person name="Teixeira M."/>
            <person name="Sun J."/>
            <person name="Xi L."/>
            <person name="Gomes R."/>
            <person name="De Azevedo C.M."/>
            <person name="Salgado C.G."/>
            <person name="Da Silva M.B."/>
            <person name="Nascimento M.F."/>
            <person name="Queiroz-Telles F."/>
            <person name="Attili D.S."/>
            <person name="Gorbushina A."/>
        </authorList>
    </citation>
    <scope>NUCLEOTIDE SEQUENCE [LARGE SCALE GENOMIC DNA]</scope>
    <source>
        <strain evidence="3 4">CBS 125763</strain>
    </source>
</reference>
<dbReference type="Gene3D" id="1.10.510.10">
    <property type="entry name" value="Transferase(Phosphotransferase) domain 1"/>
    <property type="match status" value="1"/>
</dbReference>
<evidence type="ECO:0000313" key="3">
    <source>
        <dbReference type="EMBL" id="OAP63746.1"/>
    </source>
</evidence>
<dbReference type="PANTHER" id="PTHR44167:SF24">
    <property type="entry name" value="SERINE_THREONINE-PROTEIN KINASE CHK2"/>
    <property type="match status" value="1"/>
</dbReference>
<dbReference type="PROSITE" id="PS00108">
    <property type="entry name" value="PROTEIN_KINASE_ST"/>
    <property type="match status" value="1"/>
</dbReference>
<feature type="compositionally biased region" description="Low complexity" evidence="1">
    <location>
        <begin position="406"/>
        <end position="426"/>
    </location>
</feature>
<dbReference type="RefSeq" id="XP_018697113.1">
    <property type="nucleotide sequence ID" value="XM_018834489.1"/>
</dbReference>
<dbReference type="OrthoDB" id="4161460at2759"/>
<dbReference type="PANTHER" id="PTHR44167">
    <property type="entry name" value="OVARIAN-SPECIFIC SERINE/THREONINE-PROTEIN KINASE LOK-RELATED"/>
    <property type="match status" value="1"/>
</dbReference>
<comment type="caution">
    <text evidence="3">The sequence shown here is derived from an EMBL/GenBank/DDBJ whole genome shotgun (WGS) entry which is preliminary data.</text>
</comment>
<protein>
    <recommendedName>
        <fullName evidence="2">Protein kinase domain-containing protein</fullName>
    </recommendedName>
</protein>
<dbReference type="InterPro" id="IPR000719">
    <property type="entry name" value="Prot_kinase_dom"/>
</dbReference>
<feature type="region of interest" description="Disordered" evidence="1">
    <location>
        <begin position="403"/>
        <end position="460"/>
    </location>
</feature>
<dbReference type="InterPro" id="IPR011009">
    <property type="entry name" value="Kinase-like_dom_sf"/>
</dbReference>
<dbReference type="Proteomes" id="UP000078343">
    <property type="component" value="Unassembled WGS sequence"/>
</dbReference>
<evidence type="ECO:0000313" key="4">
    <source>
        <dbReference type="Proteomes" id="UP000078343"/>
    </source>
</evidence>
<dbReference type="SUPFAM" id="SSF56112">
    <property type="entry name" value="Protein kinase-like (PK-like)"/>
    <property type="match status" value="1"/>
</dbReference>
<accession>A0A178ZWG8</accession>
<dbReference type="Pfam" id="PF00069">
    <property type="entry name" value="Pkinase"/>
    <property type="match status" value="1"/>
</dbReference>
<feature type="compositionally biased region" description="Basic and acidic residues" evidence="1">
    <location>
        <begin position="447"/>
        <end position="456"/>
    </location>
</feature>
<evidence type="ECO:0000259" key="2">
    <source>
        <dbReference type="PROSITE" id="PS50011"/>
    </source>
</evidence>
<organism evidence="3 4">
    <name type="scientific">Fonsecaea erecta</name>
    <dbReference type="NCBI Taxonomy" id="1367422"/>
    <lineage>
        <taxon>Eukaryota</taxon>
        <taxon>Fungi</taxon>
        <taxon>Dikarya</taxon>
        <taxon>Ascomycota</taxon>
        <taxon>Pezizomycotina</taxon>
        <taxon>Eurotiomycetes</taxon>
        <taxon>Chaetothyriomycetidae</taxon>
        <taxon>Chaetothyriales</taxon>
        <taxon>Herpotrichiellaceae</taxon>
        <taxon>Fonsecaea</taxon>
    </lineage>
</organism>
<gene>
    <name evidence="3" type="ORF">AYL99_02973</name>
</gene>
<dbReference type="CDD" id="cd00180">
    <property type="entry name" value="PKc"/>
    <property type="match status" value="1"/>
</dbReference>